<dbReference type="AlphaFoldDB" id="A0A6M1S0L1"/>
<dbReference type="RefSeq" id="WP_165106635.1">
    <property type="nucleotide sequence ID" value="NZ_JAAKYA010000036.1"/>
</dbReference>
<dbReference type="SUPFAM" id="SSF53448">
    <property type="entry name" value="Nucleotide-diphospho-sugar transferases"/>
    <property type="match status" value="1"/>
</dbReference>
<organism evidence="2 3">
    <name type="scientific">Limisphaera ngatamarikiensis</name>
    <dbReference type="NCBI Taxonomy" id="1324935"/>
    <lineage>
        <taxon>Bacteria</taxon>
        <taxon>Pseudomonadati</taxon>
        <taxon>Verrucomicrobiota</taxon>
        <taxon>Verrucomicrobiia</taxon>
        <taxon>Limisphaerales</taxon>
        <taxon>Limisphaeraceae</taxon>
        <taxon>Limisphaera</taxon>
    </lineage>
</organism>
<evidence type="ECO:0000313" key="2">
    <source>
        <dbReference type="EMBL" id="NGO38910.1"/>
    </source>
</evidence>
<dbReference type="InterPro" id="IPR029044">
    <property type="entry name" value="Nucleotide-diphossugar_trans"/>
</dbReference>
<dbReference type="InterPro" id="IPR001173">
    <property type="entry name" value="Glyco_trans_2-like"/>
</dbReference>
<dbReference type="InterPro" id="IPR050834">
    <property type="entry name" value="Glycosyltransf_2"/>
</dbReference>
<dbReference type="EMBL" id="JAAKYA010000036">
    <property type="protein sequence ID" value="NGO38910.1"/>
    <property type="molecule type" value="Genomic_DNA"/>
</dbReference>
<dbReference type="CDD" id="cd06433">
    <property type="entry name" value="GT_2_WfgS_like"/>
    <property type="match status" value="1"/>
</dbReference>
<evidence type="ECO:0000313" key="3">
    <source>
        <dbReference type="Proteomes" id="UP000477311"/>
    </source>
</evidence>
<dbReference type="Pfam" id="PF00535">
    <property type="entry name" value="Glycos_transf_2"/>
    <property type="match status" value="1"/>
</dbReference>
<reference evidence="2 3" key="1">
    <citation type="submission" date="2020-02" db="EMBL/GenBank/DDBJ databases">
        <title>Draft genome sequence of Limisphaera ngatamarikiensis NGM72.4T, a thermophilic Verrucomicrobia grouped in subdivision 3.</title>
        <authorList>
            <person name="Carere C.R."/>
            <person name="Steen J."/>
            <person name="Hugenholtz P."/>
            <person name="Stott M.B."/>
        </authorList>
    </citation>
    <scope>NUCLEOTIDE SEQUENCE [LARGE SCALE GENOMIC DNA]</scope>
    <source>
        <strain evidence="2 3">NGM72.4</strain>
    </source>
</reference>
<dbReference type="Proteomes" id="UP000477311">
    <property type="component" value="Unassembled WGS sequence"/>
</dbReference>
<dbReference type="GO" id="GO:0016740">
    <property type="term" value="F:transferase activity"/>
    <property type="evidence" value="ECO:0007669"/>
    <property type="project" value="UniProtKB-KW"/>
</dbReference>
<keyword evidence="2" id="KW-0808">Transferase</keyword>
<accession>A0A6M1S0L1</accession>
<comment type="caution">
    <text evidence="2">The sequence shown here is derived from an EMBL/GenBank/DDBJ whole genome shotgun (WGS) entry which is preliminary data.</text>
</comment>
<dbReference type="Gene3D" id="3.90.550.10">
    <property type="entry name" value="Spore Coat Polysaccharide Biosynthesis Protein SpsA, Chain A"/>
    <property type="match status" value="1"/>
</dbReference>
<feature type="domain" description="Glycosyltransferase 2-like" evidence="1">
    <location>
        <begin position="4"/>
        <end position="153"/>
    </location>
</feature>
<keyword evidence="3" id="KW-1185">Reference proteome</keyword>
<protein>
    <submittedName>
        <fullName evidence="2">Glycosyltransferase</fullName>
    </submittedName>
</protein>
<gene>
    <name evidence="2" type="ORF">G4L39_05805</name>
</gene>
<proteinExistence type="predicted"/>
<sequence>MRFTIVTPSYRPGPWLRLCIASVADQGVPVEHIVQDAGSDDGTLEWLRHDSRVRLQVEPDQGMYDAINRGLRRGTGEICGWLNADEQYLPGALRAVADCFEARPEVDVVFGDVIMVDGRGQYLFHRRVEPPRLAHTWTCHLSTYSCGMFFRRRLLDPGGFWLDPTWRYGGDGEWMVRLLRAGIRMTVLGRFTSAFTWTGGNLSRQQGARQEWLRLRRTAPLWMRWLTPWWVLTHRLRRWWLGSYRQEPFEFAIYTLEDPTRRRIQYVARPVGHWTEPCV</sequence>
<dbReference type="PANTHER" id="PTHR43685:SF2">
    <property type="entry name" value="GLYCOSYLTRANSFERASE 2-LIKE DOMAIN-CONTAINING PROTEIN"/>
    <property type="match status" value="1"/>
</dbReference>
<dbReference type="PANTHER" id="PTHR43685">
    <property type="entry name" value="GLYCOSYLTRANSFERASE"/>
    <property type="match status" value="1"/>
</dbReference>
<evidence type="ECO:0000259" key="1">
    <source>
        <dbReference type="Pfam" id="PF00535"/>
    </source>
</evidence>
<name>A0A6M1S0L1_9BACT</name>